<dbReference type="PANTHER" id="PTHR13074:SF9">
    <property type="entry name" value="MEDIATOR OF RNA POLYMERASE II TRANSCRIPTION SUBUNIT 8"/>
    <property type="match status" value="1"/>
</dbReference>
<evidence type="ECO:0000256" key="4">
    <source>
        <dbReference type="ARBA" id="ARBA00023015"/>
    </source>
</evidence>
<gene>
    <name evidence="8" type="primary">MED8</name>
    <name evidence="9" type="ORF">DdX_00980</name>
</gene>
<reference evidence="9" key="1">
    <citation type="submission" date="2022-01" db="EMBL/GenBank/DDBJ databases">
        <title>Genome Sequence Resource for Two Populations of Ditylenchus destructor, the Migratory Endoparasitic Phytonematode.</title>
        <authorList>
            <person name="Zhang H."/>
            <person name="Lin R."/>
            <person name="Xie B."/>
        </authorList>
    </citation>
    <scope>NUCLEOTIDE SEQUENCE</scope>
    <source>
        <strain evidence="9">BazhouSP</strain>
    </source>
</reference>
<dbReference type="Proteomes" id="UP001201812">
    <property type="component" value="Unassembled WGS sequence"/>
</dbReference>
<evidence type="ECO:0000256" key="6">
    <source>
        <dbReference type="ARBA" id="ARBA00023163"/>
    </source>
</evidence>
<comment type="function">
    <text evidence="8">Component of the Mediator complex, a coactivator involved in the regulated transcription of nearly all RNA polymerase II-dependent genes. Mediator functions as a bridge to convey information from gene-specific regulatory proteins to the basal RNA polymerase II transcription machinery. Mediator is recruited to promoters by direct interactions with regulatory proteins and serves as a scaffold for the assembly of a functional preinitiation complex with RNA polymerase II and the general transcription factors.</text>
</comment>
<dbReference type="GO" id="GO:0070847">
    <property type="term" value="C:core mediator complex"/>
    <property type="evidence" value="ECO:0007669"/>
    <property type="project" value="TreeGrafter"/>
</dbReference>
<dbReference type="GO" id="GO:0000978">
    <property type="term" value="F:RNA polymerase II cis-regulatory region sequence-specific DNA binding"/>
    <property type="evidence" value="ECO:0007669"/>
    <property type="project" value="TreeGrafter"/>
</dbReference>
<sequence>MNPHTEKIENAISHIEGRLRQIKSAMEELLSSLDMQEHASYPDMISKYSSLASEFSALQTALRKSALPAGNEDNGTYLKSHLMVPQRNVSEGRLVSWNHEVVPVYLRTKLNPDAEADEQRIENERLSRQTSEHVNKQIGALNKHIESLSTRLTDPSRQNLDRHRESPAYSNDHTTVLVKAICRGVGIQPKSNMVASASASAAASVDVNRLPNSGSSSNLPAERVSVPIVKLKQT</sequence>
<dbReference type="GO" id="GO:0006357">
    <property type="term" value="P:regulation of transcription by RNA polymerase II"/>
    <property type="evidence" value="ECO:0007669"/>
    <property type="project" value="InterPro"/>
</dbReference>
<comment type="caution">
    <text evidence="9">The sequence shown here is derived from an EMBL/GenBank/DDBJ whole genome shotgun (WGS) entry which is preliminary data.</text>
</comment>
<evidence type="ECO:0000256" key="2">
    <source>
        <dbReference type="ARBA" id="ARBA00005716"/>
    </source>
</evidence>
<comment type="subcellular location">
    <subcellularLocation>
        <location evidence="1 8">Nucleus</location>
    </subcellularLocation>
</comment>
<keyword evidence="6 8" id="KW-0804">Transcription</keyword>
<evidence type="ECO:0000256" key="3">
    <source>
        <dbReference type="ARBA" id="ARBA00011837"/>
    </source>
</evidence>
<evidence type="ECO:0000256" key="5">
    <source>
        <dbReference type="ARBA" id="ARBA00023159"/>
    </source>
</evidence>
<dbReference type="GO" id="GO:0016592">
    <property type="term" value="C:mediator complex"/>
    <property type="evidence" value="ECO:0007669"/>
    <property type="project" value="InterPro"/>
</dbReference>
<dbReference type="Pfam" id="PF10232">
    <property type="entry name" value="Med8"/>
    <property type="match status" value="1"/>
</dbReference>
<evidence type="ECO:0000256" key="7">
    <source>
        <dbReference type="ARBA" id="ARBA00023242"/>
    </source>
</evidence>
<comment type="similarity">
    <text evidence="2 8">Belongs to the Mediator complex subunit 8 family.</text>
</comment>
<dbReference type="AlphaFoldDB" id="A0AAD4NI04"/>
<evidence type="ECO:0000313" key="10">
    <source>
        <dbReference type="Proteomes" id="UP001201812"/>
    </source>
</evidence>
<name>A0AAD4NI04_9BILA</name>
<keyword evidence="7 8" id="KW-0539">Nucleus</keyword>
<proteinExistence type="inferred from homology"/>
<dbReference type="PANTHER" id="PTHR13074">
    <property type="entry name" value="MEDIATOR OF RNA POLYMERASE II TRANSCRIPTION SUBUNIT 8"/>
    <property type="match status" value="1"/>
</dbReference>
<dbReference type="GO" id="GO:0003712">
    <property type="term" value="F:transcription coregulator activity"/>
    <property type="evidence" value="ECO:0007669"/>
    <property type="project" value="InterPro"/>
</dbReference>
<keyword evidence="10" id="KW-1185">Reference proteome</keyword>
<dbReference type="EMBL" id="JAKKPZ010000001">
    <property type="protein sequence ID" value="KAI1728777.1"/>
    <property type="molecule type" value="Genomic_DNA"/>
</dbReference>
<keyword evidence="4 8" id="KW-0805">Transcription regulation</keyword>
<dbReference type="InterPro" id="IPR019364">
    <property type="entry name" value="Mediatior_Med8_fun/met"/>
</dbReference>
<keyword evidence="5 8" id="KW-0010">Activator</keyword>
<accession>A0AAD4NI04</accession>
<comment type="subunit">
    <text evidence="3 8">Component of the Mediator complex.</text>
</comment>
<evidence type="ECO:0000256" key="8">
    <source>
        <dbReference type="RuleBase" id="RU364144"/>
    </source>
</evidence>
<organism evidence="9 10">
    <name type="scientific">Ditylenchus destructor</name>
    <dbReference type="NCBI Taxonomy" id="166010"/>
    <lineage>
        <taxon>Eukaryota</taxon>
        <taxon>Metazoa</taxon>
        <taxon>Ecdysozoa</taxon>
        <taxon>Nematoda</taxon>
        <taxon>Chromadorea</taxon>
        <taxon>Rhabditida</taxon>
        <taxon>Tylenchina</taxon>
        <taxon>Tylenchomorpha</taxon>
        <taxon>Sphaerularioidea</taxon>
        <taxon>Anguinidae</taxon>
        <taxon>Anguininae</taxon>
        <taxon>Ditylenchus</taxon>
    </lineage>
</organism>
<evidence type="ECO:0000313" key="9">
    <source>
        <dbReference type="EMBL" id="KAI1728777.1"/>
    </source>
</evidence>
<evidence type="ECO:0000256" key="1">
    <source>
        <dbReference type="ARBA" id="ARBA00004123"/>
    </source>
</evidence>
<protein>
    <recommendedName>
        <fullName evidence="8">Mediator of RNA polymerase II transcription subunit 8</fullName>
    </recommendedName>
    <alternativeName>
        <fullName evidence="8">Mediator complex subunit 8</fullName>
    </alternativeName>
</protein>